<evidence type="ECO:0000313" key="2">
    <source>
        <dbReference type="Proteomes" id="UP000184225"/>
    </source>
</evidence>
<dbReference type="OrthoDB" id="1442214at2"/>
<organism evidence="1 2">
    <name type="scientific">Mesonia phycicola</name>
    <dbReference type="NCBI Taxonomy" id="579105"/>
    <lineage>
        <taxon>Bacteria</taxon>
        <taxon>Pseudomonadati</taxon>
        <taxon>Bacteroidota</taxon>
        <taxon>Flavobacteriia</taxon>
        <taxon>Flavobacteriales</taxon>
        <taxon>Flavobacteriaceae</taxon>
        <taxon>Mesonia</taxon>
    </lineage>
</organism>
<proteinExistence type="predicted"/>
<accession>A0A1M6EMA8</accession>
<sequence length="181" mass="19910">MKNIYLMLLTVCVAISSISCDSDDDNGNTSDDNYLMIDGVNYELESGVIYDYGVSYEGGSYNFDIILTDTDVVTSEDGVQTPEDTVFNTVYFELWSDNADDLSTGTYSYEGTADSDAFTYTNGEIEINYNIENGDADSYHEIISGDVVISENGSTYEISFEGTTEDGSEVSLFYRGSLITN</sequence>
<dbReference type="EMBL" id="FQYY01000005">
    <property type="protein sequence ID" value="SHI86657.1"/>
    <property type="molecule type" value="Genomic_DNA"/>
</dbReference>
<evidence type="ECO:0000313" key="1">
    <source>
        <dbReference type="EMBL" id="SHI86657.1"/>
    </source>
</evidence>
<dbReference type="PROSITE" id="PS51257">
    <property type="entry name" value="PROKAR_LIPOPROTEIN"/>
    <property type="match status" value="1"/>
</dbReference>
<reference evidence="1 2" key="1">
    <citation type="submission" date="2016-11" db="EMBL/GenBank/DDBJ databases">
        <authorList>
            <person name="Jaros S."/>
            <person name="Januszkiewicz K."/>
            <person name="Wedrychowicz H."/>
        </authorList>
    </citation>
    <scope>NUCLEOTIDE SEQUENCE [LARGE SCALE GENOMIC DNA]</scope>
    <source>
        <strain evidence="1 2">DSM 21425</strain>
    </source>
</reference>
<dbReference type="AlphaFoldDB" id="A0A1M6EMA8"/>
<gene>
    <name evidence="1" type="ORF">SAMN04488096_105160</name>
</gene>
<keyword evidence="2" id="KW-1185">Reference proteome</keyword>
<dbReference type="Proteomes" id="UP000184225">
    <property type="component" value="Unassembled WGS sequence"/>
</dbReference>
<name>A0A1M6EMA8_9FLAO</name>
<protein>
    <submittedName>
        <fullName evidence="1">Uncharacterized protein</fullName>
    </submittedName>
</protein>
<dbReference type="RefSeq" id="WP_073150485.1">
    <property type="nucleotide sequence ID" value="NZ_FQYY01000005.1"/>
</dbReference>
<dbReference type="STRING" id="579105.SAMN04488096_105160"/>